<evidence type="ECO:0000256" key="1">
    <source>
        <dbReference type="SAM" id="SignalP"/>
    </source>
</evidence>
<dbReference type="Proteomes" id="UP000037600">
    <property type="component" value="Unassembled WGS sequence"/>
</dbReference>
<protein>
    <recommendedName>
        <fullName evidence="4">PsbP C-terminal domain-containing protein</fullName>
    </recommendedName>
</protein>
<dbReference type="OrthoDB" id="6399930at2"/>
<evidence type="ECO:0000313" key="2">
    <source>
        <dbReference type="EMBL" id="KMT64918.1"/>
    </source>
</evidence>
<comment type="caution">
    <text evidence="2">The sequence shown here is derived from an EMBL/GenBank/DDBJ whole genome shotgun (WGS) entry which is preliminary data.</text>
</comment>
<accession>A0A0J8GW51</accession>
<proteinExistence type="predicted"/>
<organism evidence="2 3">
    <name type="scientific">Catenovulum maritimum</name>
    <dbReference type="NCBI Taxonomy" id="1513271"/>
    <lineage>
        <taxon>Bacteria</taxon>
        <taxon>Pseudomonadati</taxon>
        <taxon>Pseudomonadota</taxon>
        <taxon>Gammaproteobacteria</taxon>
        <taxon>Alteromonadales</taxon>
        <taxon>Alteromonadaceae</taxon>
        <taxon>Catenovulum</taxon>
    </lineage>
</organism>
<keyword evidence="3" id="KW-1185">Reference proteome</keyword>
<dbReference type="EMBL" id="LAZL01000018">
    <property type="protein sequence ID" value="KMT64918.1"/>
    <property type="molecule type" value="Genomic_DNA"/>
</dbReference>
<feature type="signal peptide" evidence="1">
    <location>
        <begin position="1"/>
        <end position="19"/>
    </location>
</feature>
<sequence>MKKLILVIASLAFNLSAHADTFSSSFGFSLEIPSNWSPLTGKEIKENPDLMNLDSNSELPQALFEQVKPMILNGKAEFLFLPDNTNNFADNINIMKQIGKVATNKNEVKEICGSLAQQLSGMFNRTIKLYECGTKDINGVMGLYLDFDGAIENTRSIQVQVPKSENVFFMMTATIKNASLNTYKASVVKTFESLTIHK</sequence>
<dbReference type="AlphaFoldDB" id="A0A0J8GW51"/>
<evidence type="ECO:0000313" key="3">
    <source>
        <dbReference type="Proteomes" id="UP000037600"/>
    </source>
</evidence>
<keyword evidence="1" id="KW-0732">Signal</keyword>
<feature type="chain" id="PRO_5005298807" description="PsbP C-terminal domain-containing protein" evidence="1">
    <location>
        <begin position="20"/>
        <end position="198"/>
    </location>
</feature>
<gene>
    <name evidence="2" type="ORF">XM47_11965</name>
</gene>
<reference evidence="2 3" key="1">
    <citation type="submission" date="2015-04" db="EMBL/GenBank/DDBJ databases">
        <title>Draft Genome Sequence of the Novel Agar-Digesting Marine Bacterium Q1.</title>
        <authorList>
            <person name="Li Y."/>
            <person name="Li D."/>
            <person name="Chen G."/>
            <person name="Du Z."/>
        </authorList>
    </citation>
    <scope>NUCLEOTIDE SEQUENCE [LARGE SCALE GENOMIC DNA]</scope>
    <source>
        <strain evidence="2 3">Q1</strain>
    </source>
</reference>
<evidence type="ECO:0008006" key="4">
    <source>
        <dbReference type="Google" id="ProtNLM"/>
    </source>
</evidence>
<name>A0A0J8GW51_9ALTE</name>
<dbReference type="RefSeq" id="WP_048692769.1">
    <property type="nucleotide sequence ID" value="NZ_KQ130492.1"/>
</dbReference>